<evidence type="ECO:0000313" key="3">
    <source>
        <dbReference type="Proteomes" id="UP000240883"/>
    </source>
</evidence>
<evidence type="ECO:0000313" key="2">
    <source>
        <dbReference type="EMBL" id="PSN67672.1"/>
    </source>
</evidence>
<gene>
    <name evidence="2" type="ORF">BS50DRAFT_347006</name>
</gene>
<reference evidence="2 3" key="1">
    <citation type="journal article" date="2018" name="Front. Microbiol.">
        <title>Genome-Wide Analysis of Corynespora cassiicola Leaf Fall Disease Putative Effectors.</title>
        <authorList>
            <person name="Lopez D."/>
            <person name="Ribeiro S."/>
            <person name="Label P."/>
            <person name="Fumanal B."/>
            <person name="Venisse J.S."/>
            <person name="Kohler A."/>
            <person name="de Oliveira R.R."/>
            <person name="Labutti K."/>
            <person name="Lipzen A."/>
            <person name="Lail K."/>
            <person name="Bauer D."/>
            <person name="Ohm R.A."/>
            <person name="Barry K.W."/>
            <person name="Spatafora J."/>
            <person name="Grigoriev I.V."/>
            <person name="Martin F.M."/>
            <person name="Pujade-Renaud V."/>
        </authorList>
    </citation>
    <scope>NUCLEOTIDE SEQUENCE [LARGE SCALE GENOMIC DNA]</scope>
    <source>
        <strain evidence="2 3">Philippines</strain>
    </source>
</reference>
<proteinExistence type="predicted"/>
<dbReference type="AlphaFoldDB" id="A0A2T2NQG2"/>
<organism evidence="2 3">
    <name type="scientific">Corynespora cassiicola Philippines</name>
    <dbReference type="NCBI Taxonomy" id="1448308"/>
    <lineage>
        <taxon>Eukaryota</taxon>
        <taxon>Fungi</taxon>
        <taxon>Dikarya</taxon>
        <taxon>Ascomycota</taxon>
        <taxon>Pezizomycotina</taxon>
        <taxon>Dothideomycetes</taxon>
        <taxon>Pleosporomycetidae</taxon>
        <taxon>Pleosporales</taxon>
        <taxon>Corynesporascaceae</taxon>
        <taxon>Corynespora</taxon>
    </lineage>
</organism>
<feature type="region of interest" description="Disordered" evidence="1">
    <location>
        <begin position="1"/>
        <end position="28"/>
    </location>
</feature>
<accession>A0A2T2NQG2</accession>
<protein>
    <submittedName>
        <fullName evidence="2">Uncharacterized protein</fullName>
    </submittedName>
</protein>
<keyword evidence="3" id="KW-1185">Reference proteome</keyword>
<dbReference type="Proteomes" id="UP000240883">
    <property type="component" value="Unassembled WGS sequence"/>
</dbReference>
<sequence length="164" mass="18765">MQSNSHQWLWKPQSRNPLPNRYASHQPYTHTLQPNDSSAINHSLLLPDQIHRLNPPCALTPTHRVRNLPAPHPTPRGRLPTAPHSTYRGAPISRLFSSRSLPRFAAIYSPHPPFQPKDGREEEGGVQTSVISILDAFRYLNFGCQCRPVLDFYYQTRTTVFFSQ</sequence>
<feature type="compositionally biased region" description="Polar residues" evidence="1">
    <location>
        <begin position="1"/>
        <end position="17"/>
    </location>
</feature>
<dbReference type="EMBL" id="KZ678134">
    <property type="protein sequence ID" value="PSN67672.1"/>
    <property type="molecule type" value="Genomic_DNA"/>
</dbReference>
<evidence type="ECO:0000256" key="1">
    <source>
        <dbReference type="SAM" id="MobiDB-lite"/>
    </source>
</evidence>
<name>A0A2T2NQG2_CORCC</name>